<dbReference type="Gene3D" id="1.10.1740.10">
    <property type="match status" value="1"/>
</dbReference>
<dbReference type="NCBIfam" id="TIGR02937">
    <property type="entry name" value="sigma70-ECF"/>
    <property type="match status" value="1"/>
</dbReference>
<gene>
    <name evidence="8" type="ORF">ACFQKB_32280</name>
</gene>
<name>A0ABW2CRP7_9ACTN</name>
<dbReference type="InterPro" id="IPR039425">
    <property type="entry name" value="RNA_pol_sigma-70-like"/>
</dbReference>
<accession>A0ABW2CRP7</accession>
<dbReference type="InterPro" id="IPR014284">
    <property type="entry name" value="RNA_pol_sigma-70_dom"/>
</dbReference>
<evidence type="ECO:0000313" key="8">
    <source>
        <dbReference type="EMBL" id="MFC6884476.1"/>
    </source>
</evidence>
<dbReference type="PANTHER" id="PTHR43133:SF25">
    <property type="entry name" value="RNA POLYMERASE SIGMA FACTOR RFAY-RELATED"/>
    <property type="match status" value="1"/>
</dbReference>
<comment type="similarity">
    <text evidence="1">Belongs to the sigma-70 factor family. ECF subfamily.</text>
</comment>
<evidence type="ECO:0000256" key="4">
    <source>
        <dbReference type="ARBA" id="ARBA00023163"/>
    </source>
</evidence>
<keyword evidence="2" id="KW-0805">Transcription regulation</keyword>
<dbReference type="Proteomes" id="UP001596380">
    <property type="component" value="Unassembled WGS sequence"/>
</dbReference>
<evidence type="ECO:0000256" key="1">
    <source>
        <dbReference type="ARBA" id="ARBA00010641"/>
    </source>
</evidence>
<dbReference type="PANTHER" id="PTHR43133">
    <property type="entry name" value="RNA POLYMERASE ECF-TYPE SIGMA FACTO"/>
    <property type="match status" value="1"/>
</dbReference>
<dbReference type="InterPro" id="IPR013249">
    <property type="entry name" value="RNA_pol_sigma70_r4_t2"/>
</dbReference>
<dbReference type="RefSeq" id="WP_160825979.1">
    <property type="nucleotide sequence ID" value="NZ_JBHSXE010000001.1"/>
</dbReference>
<evidence type="ECO:0000259" key="6">
    <source>
        <dbReference type="Pfam" id="PF04542"/>
    </source>
</evidence>
<dbReference type="Pfam" id="PF04542">
    <property type="entry name" value="Sigma70_r2"/>
    <property type="match status" value="1"/>
</dbReference>
<proteinExistence type="inferred from homology"/>
<feature type="domain" description="RNA polymerase sigma-70 region 2" evidence="6">
    <location>
        <begin position="26"/>
        <end position="94"/>
    </location>
</feature>
<evidence type="ECO:0000256" key="2">
    <source>
        <dbReference type="ARBA" id="ARBA00023015"/>
    </source>
</evidence>
<keyword evidence="9" id="KW-1185">Reference proteome</keyword>
<dbReference type="InterPro" id="IPR013325">
    <property type="entry name" value="RNA_pol_sigma_r2"/>
</dbReference>
<keyword evidence="4" id="KW-0804">Transcription</keyword>
<evidence type="ECO:0000259" key="7">
    <source>
        <dbReference type="Pfam" id="PF08281"/>
    </source>
</evidence>
<protein>
    <submittedName>
        <fullName evidence="8">RNA polymerase sigma factor</fullName>
    </submittedName>
</protein>
<evidence type="ECO:0000313" key="9">
    <source>
        <dbReference type="Proteomes" id="UP001596380"/>
    </source>
</evidence>
<evidence type="ECO:0000256" key="3">
    <source>
        <dbReference type="ARBA" id="ARBA00023082"/>
    </source>
</evidence>
<feature type="region of interest" description="Disordered" evidence="5">
    <location>
        <begin position="99"/>
        <end position="119"/>
    </location>
</feature>
<comment type="caution">
    <text evidence="8">The sequence shown here is derived from an EMBL/GenBank/DDBJ whole genome shotgun (WGS) entry which is preliminary data.</text>
</comment>
<keyword evidence="3" id="KW-0731">Sigma factor</keyword>
<dbReference type="InterPro" id="IPR007627">
    <property type="entry name" value="RNA_pol_sigma70_r2"/>
</dbReference>
<feature type="domain" description="RNA polymerase sigma factor 70 region 4 type 2" evidence="7">
    <location>
        <begin position="126"/>
        <end position="178"/>
    </location>
</feature>
<dbReference type="SUPFAM" id="SSF88659">
    <property type="entry name" value="Sigma3 and sigma4 domains of RNA polymerase sigma factors"/>
    <property type="match status" value="1"/>
</dbReference>
<dbReference type="InterPro" id="IPR036388">
    <property type="entry name" value="WH-like_DNA-bd_sf"/>
</dbReference>
<dbReference type="InterPro" id="IPR013324">
    <property type="entry name" value="RNA_pol_sigma_r3/r4-like"/>
</dbReference>
<sequence>MNPHTPTDVELWRRACDGDERAFGALFDRHARTVYNYCFRRTASWSEAEDLTSVVFLETWRRRAHVSMPSESLLPWLYGVATNVLQNHRRSLRRHREALSRLPAPEPQPDGAEEASERLDAERRMRRVMASIERLSRRDREVLVLCVWEGLGYAEAAEALGVPVGTVRSRLARARSRLRGISADPEPEPDLDEASPVGRLAEGPQEPWPDRVQGPLPGRLPEPGPVAGHRKGERPTPFVSEESS</sequence>
<organism evidence="8 9">
    <name type="scientific">Actinomadura yumaensis</name>
    <dbReference type="NCBI Taxonomy" id="111807"/>
    <lineage>
        <taxon>Bacteria</taxon>
        <taxon>Bacillati</taxon>
        <taxon>Actinomycetota</taxon>
        <taxon>Actinomycetes</taxon>
        <taxon>Streptosporangiales</taxon>
        <taxon>Thermomonosporaceae</taxon>
        <taxon>Actinomadura</taxon>
    </lineage>
</organism>
<dbReference type="Gene3D" id="1.10.10.10">
    <property type="entry name" value="Winged helix-like DNA-binding domain superfamily/Winged helix DNA-binding domain"/>
    <property type="match status" value="1"/>
</dbReference>
<reference evidence="9" key="1">
    <citation type="journal article" date="2019" name="Int. J. Syst. Evol. Microbiol.">
        <title>The Global Catalogue of Microorganisms (GCM) 10K type strain sequencing project: providing services to taxonomists for standard genome sequencing and annotation.</title>
        <authorList>
            <consortium name="The Broad Institute Genomics Platform"/>
            <consortium name="The Broad Institute Genome Sequencing Center for Infectious Disease"/>
            <person name="Wu L."/>
            <person name="Ma J."/>
        </authorList>
    </citation>
    <scope>NUCLEOTIDE SEQUENCE [LARGE SCALE GENOMIC DNA]</scope>
    <source>
        <strain evidence="9">JCM 3369</strain>
    </source>
</reference>
<dbReference type="Pfam" id="PF08281">
    <property type="entry name" value="Sigma70_r4_2"/>
    <property type="match status" value="1"/>
</dbReference>
<feature type="region of interest" description="Disordered" evidence="5">
    <location>
        <begin position="179"/>
        <end position="244"/>
    </location>
</feature>
<evidence type="ECO:0000256" key="5">
    <source>
        <dbReference type="SAM" id="MobiDB-lite"/>
    </source>
</evidence>
<dbReference type="EMBL" id="JBHSXS010000027">
    <property type="protein sequence ID" value="MFC6884476.1"/>
    <property type="molecule type" value="Genomic_DNA"/>
</dbReference>
<dbReference type="SUPFAM" id="SSF88946">
    <property type="entry name" value="Sigma2 domain of RNA polymerase sigma factors"/>
    <property type="match status" value="1"/>
</dbReference>